<evidence type="ECO:0000313" key="2">
    <source>
        <dbReference type="Proteomes" id="UP001497535"/>
    </source>
</evidence>
<keyword evidence="2" id="KW-1185">Reference proteome</keyword>
<reference evidence="1" key="1">
    <citation type="submission" date="2023-11" db="EMBL/GenBank/DDBJ databases">
        <authorList>
            <person name="Poullet M."/>
        </authorList>
    </citation>
    <scope>NUCLEOTIDE SEQUENCE</scope>
    <source>
        <strain evidence="1">E1834</strain>
    </source>
</reference>
<accession>A0ACB1AIH2</accession>
<gene>
    <name evidence="1" type="ORF">MENTE1834_LOCUS37554</name>
</gene>
<protein>
    <submittedName>
        <fullName evidence="1">Uncharacterized protein</fullName>
    </submittedName>
</protein>
<dbReference type="EMBL" id="CAVMJV010000079">
    <property type="protein sequence ID" value="CAK5089815.1"/>
    <property type="molecule type" value="Genomic_DNA"/>
</dbReference>
<sequence length="387" mass="41359">MASCAAIARAFPLFSLKTTKSGYESIEIELVLPNEEEKPTDSDIKFLQNLCTNIRECCRLVDTPADILHTEAFLDEALSQIEQTGKPVTKTIIKGEELKEKGFGGIYSVGRASLHPPIFACFSYIPEGRKDENSTSSYALVGKGIVYDTGGLSLKGKTLMPTMKIDMAGAAGVLGAFCTLVKTGFNQPLHCLLCIAENHISPTATRPDDIIKLLSGKTVEVNNTDAEGRLVLADGVFYAKETLKAKTIIDMATLTGFQPMTTGRFHAAILSSCEQLENECVIAGKKSGELVHPLPFSPELHFSDMSSKVADMKNACLGVSSGPPTALAGLFIGTQIDYGGRKNVAAAVENGSGGGEGKEGNEEKNEETKNGADWLHIDMCGLTALEK</sequence>
<comment type="caution">
    <text evidence="1">The sequence shown here is derived from an EMBL/GenBank/DDBJ whole genome shotgun (WGS) entry which is preliminary data.</text>
</comment>
<organism evidence="1 2">
    <name type="scientific">Meloidogyne enterolobii</name>
    <name type="common">Root-knot nematode worm</name>
    <name type="synonym">Meloidogyne mayaguensis</name>
    <dbReference type="NCBI Taxonomy" id="390850"/>
    <lineage>
        <taxon>Eukaryota</taxon>
        <taxon>Metazoa</taxon>
        <taxon>Ecdysozoa</taxon>
        <taxon>Nematoda</taxon>
        <taxon>Chromadorea</taxon>
        <taxon>Rhabditida</taxon>
        <taxon>Tylenchina</taxon>
        <taxon>Tylenchomorpha</taxon>
        <taxon>Tylenchoidea</taxon>
        <taxon>Meloidogynidae</taxon>
        <taxon>Meloidogyninae</taxon>
        <taxon>Meloidogyne</taxon>
    </lineage>
</organism>
<name>A0ACB1AIH2_MELEN</name>
<dbReference type="Proteomes" id="UP001497535">
    <property type="component" value="Unassembled WGS sequence"/>
</dbReference>
<proteinExistence type="predicted"/>
<evidence type="ECO:0000313" key="1">
    <source>
        <dbReference type="EMBL" id="CAK5089815.1"/>
    </source>
</evidence>